<dbReference type="AlphaFoldDB" id="A0A3B5RAY9"/>
<organism evidence="1 2">
    <name type="scientific">Xiphophorus maculatus</name>
    <name type="common">Southern platyfish</name>
    <name type="synonym">Platypoecilus maculatus</name>
    <dbReference type="NCBI Taxonomy" id="8083"/>
    <lineage>
        <taxon>Eukaryota</taxon>
        <taxon>Metazoa</taxon>
        <taxon>Chordata</taxon>
        <taxon>Craniata</taxon>
        <taxon>Vertebrata</taxon>
        <taxon>Euteleostomi</taxon>
        <taxon>Actinopterygii</taxon>
        <taxon>Neopterygii</taxon>
        <taxon>Teleostei</taxon>
        <taxon>Neoteleostei</taxon>
        <taxon>Acanthomorphata</taxon>
        <taxon>Ovalentaria</taxon>
        <taxon>Atherinomorphae</taxon>
        <taxon>Cyprinodontiformes</taxon>
        <taxon>Poeciliidae</taxon>
        <taxon>Poeciliinae</taxon>
        <taxon>Xiphophorus</taxon>
    </lineage>
</organism>
<dbReference type="InParanoid" id="A0A3B5RAY9"/>
<dbReference type="Ensembl" id="ENSXMAT00000037959.1">
    <property type="protein sequence ID" value="ENSXMAP00000040943.1"/>
    <property type="gene ID" value="ENSXMAG00000026901.1"/>
</dbReference>
<sequence length="118" mass="13797">MHPVKKSGSSLGIISRCLKMPNSAVQVIIHNSDWRRVLVQNVWNDSRTEVDSLVKMLLKLVNQLHDPQKKSLLHLIQRSPVRSHDNARLSFLSLQDKKYIFSLKTFKMRAKICNLHRW</sequence>
<evidence type="ECO:0000313" key="1">
    <source>
        <dbReference type="Ensembl" id="ENSXMAP00000040943.1"/>
    </source>
</evidence>
<evidence type="ECO:0000313" key="2">
    <source>
        <dbReference type="Proteomes" id="UP000002852"/>
    </source>
</evidence>
<reference evidence="2" key="1">
    <citation type="submission" date="2012-01" db="EMBL/GenBank/DDBJ databases">
        <authorList>
            <person name="Walter R."/>
            <person name="Schartl M."/>
            <person name="Warren W."/>
        </authorList>
    </citation>
    <scope>NUCLEOTIDE SEQUENCE [LARGE SCALE GENOMIC DNA]</scope>
    <source>
        <strain evidence="2">JP 163 A</strain>
    </source>
</reference>
<reference evidence="1" key="3">
    <citation type="submission" date="2025-08" db="UniProtKB">
        <authorList>
            <consortium name="Ensembl"/>
        </authorList>
    </citation>
    <scope>IDENTIFICATION</scope>
    <source>
        <strain evidence="1">JP 163 A</strain>
    </source>
</reference>
<dbReference type="Proteomes" id="UP000002852">
    <property type="component" value="Unassembled WGS sequence"/>
</dbReference>
<name>A0A3B5RAY9_XIPMA</name>
<accession>A0A3B5RAY9</accession>
<reference evidence="2" key="2">
    <citation type="journal article" date="2013" name="Nat. Genet.">
        <title>The genome of the platyfish, Xiphophorus maculatus, provides insights into evolutionary adaptation and several complex traits.</title>
        <authorList>
            <person name="Schartl M."/>
            <person name="Walter R.B."/>
            <person name="Shen Y."/>
            <person name="Garcia T."/>
            <person name="Catchen J."/>
            <person name="Amores A."/>
            <person name="Braasch I."/>
            <person name="Chalopin D."/>
            <person name="Volff J.N."/>
            <person name="Lesch K.P."/>
            <person name="Bisazza A."/>
            <person name="Minx P."/>
            <person name="Hillier L."/>
            <person name="Wilson R.K."/>
            <person name="Fuerstenberg S."/>
            <person name="Boore J."/>
            <person name="Searle S."/>
            <person name="Postlethwait J.H."/>
            <person name="Warren W.C."/>
        </authorList>
    </citation>
    <scope>NUCLEOTIDE SEQUENCE [LARGE SCALE GENOMIC DNA]</scope>
    <source>
        <strain evidence="2">JP 163 A</strain>
    </source>
</reference>
<proteinExistence type="predicted"/>
<keyword evidence="2" id="KW-1185">Reference proteome</keyword>
<protein>
    <submittedName>
        <fullName evidence="1">Uncharacterized protein</fullName>
    </submittedName>
</protein>
<reference evidence="1" key="4">
    <citation type="submission" date="2025-09" db="UniProtKB">
        <authorList>
            <consortium name="Ensembl"/>
        </authorList>
    </citation>
    <scope>IDENTIFICATION</scope>
    <source>
        <strain evidence="1">JP 163 A</strain>
    </source>
</reference>